<dbReference type="Pfam" id="PF00378">
    <property type="entry name" value="ECH_1"/>
    <property type="match status" value="1"/>
</dbReference>
<comment type="caution">
    <text evidence="2">The sequence shown here is derived from an EMBL/GenBank/DDBJ whole genome shotgun (WGS) entry which is preliminary data.</text>
</comment>
<evidence type="ECO:0000313" key="3">
    <source>
        <dbReference type="Proteomes" id="UP000249645"/>
    </source>
</evidence>
<dbReference type="GO" id="GO:0008300">
    <property type="term" value="P:isoprenoid catabolic process"/>
    <property type="evidence" value="ECO:0007669"/>
    <property type="project" value="TreeGrafter"/>
</dbReference>
<dbReference type="AlphaFoldDB" id="A0A2W5EI45"/>
<reference evidence="2 3" key="1">
    <citation type="submission" date="2017-11" db="EMBL/GenBank/DDBJ databases">
        <title>Infants hospitalized years apart are colonized by the same room-sourced microbial strains.</title>
        <authorList>
            <person name="Brooks B."/>
            <person name="Olm M.R."/>
            <person name="Firek B.A."/>
            <person name="Baker R."/>
            <person name="Thomas B.C."/>
            <person name="Morowitz M.J."/>
            <person name="Banfield J.F."/>
        </authorList>
    </citation>
    <scope>NUCLEOTIDE SEQUENCE [LARGE SCALE GENOMIC DNA]</scope>
    <source>
        <strain evidence="2">S2_009_000_R2_76</strain>
    </source>
</reference>
<dbReference type="EMBL" id="QFOI01000351">
    <property type="protein sequence ID" value="PZP43811.1"/>
    <property type="molecule type" value="Genomic_DNA"/>
</dbReference>
<accession>A0A2W5EI45</accession>
<dbReference type="GO" id="GO:0003824">
    <property type="term" value="F:catalytic activity"/>
    <property type="evidence" value="ECO:0007669"/>
    <property type="project" value="UniProtKB-ARBA"/>
</dbReference>
<gene>
    <name evidence="2" type="ORF">DI598_15320</name>
</gene>
<evidence type="ECO:0000256" key="1">
    <source>
        <dbReference type="ARBA" id="ARBA00005254"/>
    </source>
</evidence>
<comment type="similarity">
    <text evidence="1">Belongs to the enoyl-CoA hydratase/isomerase family.</text>
</comment>
<name>A0A2W5EI45_9SPHI</name>
<protein>
    <submittedName>
        <fullName evidence="2">Enoyl-CoA hydratase</fullName>
    </submittedName>
</protein>
<dbReference type="InterPro" id="IPR001753">
    <property type="entry name" value="Enoyl-CoA_hydra/iso"/>
</dbReference>
<dbReference type="SUPFAM" id="SSF52096">
    <property type="entry name" value="ClpP/crotonase"/>
    <property type="match status" value="1"/>
</dbReference>
<dbReference type="PANTHER" id="PTHR42964">
    <property type="entry name" value="ENOYL-COA HYDRATASE"/>
    <property type="match status" value="1"/>
</dbReference>
<dbReference type="CDD" id="cd06558">
    <property type="entry name" value="crotonase-like"/>
    <property type="match status" value="1"/>
</dbReference>
<dbReference type="PANTHER" id="PTHR42964:SF1">
    <property type="entry name" value="POLYKETIDE BIOSYNTHESIS ENOYL-COA HYDRATASE PKSH-RELATED"/>
    <property type="match status" value="1"/>
</dbReference>
<dbReference type="Proteomes" id="UP000249645">
    <property type="component" value="Unassembled WGS sequence"/>
</dbReference>
<dbReference type="InterPro" id="IPR051683">
    <property type="entry name" value="Enoyl-CoA_Hydratase/Isomerase"/>
</dbReference>
<proteinExistence type="inferred from homology"/>
<sequence>MENNNIDQGYVKTTVRASVAYIEFYHPKGNSLPGSLLQSLANSIQTAGNADDVKVILLRSIEHDVFCSGTLLEELIPMKTEEDGYKFFIGFAHVINAMRKCPKFIVVAVHGKCIGGGVGLVASADYAIAMEGADVRLSELCIGFGPFTIGPAIERKMGLSAFSQLAIDAHMWRSADWARKKGLYAELHPNKRSMEDSIARLTSSLSQVDSKVSAELKKDLWKGTENWDELLAEKAKISARLVVMDQAREYLDKLKKTVLF</sequence>
<dbReference type="InterPro" id="IPR029045">
    <property type="entry name" value="ClpP/crotonase-like_dom_sf"/>
</dbReference>
<organism evidence="2 3">
    <name type="scientific">Pseudopedobacter saltans</name>
    <dbReference type="NCBI Taxonomy" id="151895"/>
    <lineage>
        <taxon>Bacteria</taxon>
        <taxon>Pseudomonadati</taxon>
        <taxon>Bacteroidota</taxon>
        <taxon>Sphingobacteriia</taxon>
        <taxon>Sphingobacteriales</taxon>
        <taxon>Sphingobacteriaceae</taxon>
        <taxon>Pseudopedobacter</taxon>
    </lineage>
</organism>
<evidence type="ECO:0000313" key="2">
    <source>
        <dbReference type="EMBL" id="PZP43811.1"/>
    </source>
</evidence>
<dbReference type="Gene3D" id="3.90.226.10">
    <property type="entry name" value="2-enoyl-CoA Hydratase, Chain A, domain 1"/>
    <property type="match status" value="1"/>
</dbReference>